<feature type="region of interest" description="Disordered" evidence="1">
    <location>
        <begin position="1"/>
        <end position="21"/>
    </location>
</feature>
<accession>A0A7I9ZFC6</accession>
<proteinExistence type="predicted"/>
<keyword evidence="3" id="KW-1185">Reference proteome</keyword>
<evidence type="ECO:0000313" key="3">
    <source>
        <dbReference type="Proteomes" id="UP000465304"/>
    </source>
</evidence>
<dbReference type="AlphaFoldDB" id="A0A7I9ZFC6"/>
<feature type="compositionally biased region" description="Low complexity" evidence="1">
    <location>
        <begin position="1"/>
        <end position="10"/>
    </location>
</feature>
<sequence>MHNVSPLTTSPEPPPSVTGESAWAGATIPAVSMAPSATITAETVSVRPLVLKNHSPIDVPDPVPEGTQAVYLRSESFSATPRGNIGPAIDPDT</sequence>
<reference evidence="2 3" key="1">
    <citation type="journal article" date="2019" name="Emerg. Microbes Infect.">
        <title>Comprehensive subspecies identification of 175 nontuberculous mycobacteria species based on 7547 genomic profiles.</title>
        <authorList>
            <person name="Matsumoto Y."/>
            <person name="Kinjo T."/>
            <person name="Motooka D."/>
            <person name="Nabeya D."/>
            <person name="Jung N."/>
            <person name="Uechi K."/>
            <person name="Horii T."/>
            <person name="Iida T."/>
            <person name="Fujita J."/>
            <person name="Nakamura S."/>
        </authorList>
    </citation>
    <scope>NUCLEOTIDE SEQUENCE [LARGE SCALE GENOMIC DNA]</scope>
    <source>
        <strain evidence="2 3">JCM 30996</strain>
    </source>
</reference>
<dbReference type="Proteomes" id="UP000465304">
    <property type="component" value="Unassembled WGS sequence"/>
</dbReference>
<organism evidence="2 3">
    <name type="scientific">Mycolicibacterium hippocampi</name>
    <dbReference type="NCBI Taxonomy" id="659824"/>
    <lineage>
        <taxon>Bacteria</taxon>
        <taxon>Bacillati</taxon>
        <taxon>Actinomycetota</taxon>
        <taxon>Actinomycetes</taxon>
        <taxon>Mycobacteriales</taxon>
        <taxon>Mycobacteriaceae</taxon>
        <taxon>Mycolicibacterium</taxon>
    </lineage>
</organism>
<evidence type="ECO:0000313" key="2">
    <source>
        <dbReference type="EMBL" id="GFG99729.1"/>
    </source>
</evidence>
<gene>
    <name evidence="2" type="ORF">MHIP_02130</name>
</gene>
<feature type="region of interest" description="Disordered" evidence="1">
    <location>
        <begin position="74"/>
        <end position="93"/>
    </location>
</feature>
<evidence type="ECO:0000256" key="1">
    <source>
        <dbReference type="SAM" id="MobiDB-lite"/>
    </source>
</evidence>
<name>A0A7I9ZFC6_9MYCO</name>
<protein>
    <submittedName>
        <fullName evidence="2">Uncharacterized protein</fullName>
    </submittedName>
</protein>
<comment type="caution">
    <text evidence="2">The sequence shown here is derived from an EMBL/GenBank/DDBJ whole genome shotgun (WGS) entry which is preliminary data.</text>
</comment>
<dbReference type="EMBL" id="BLLB01000002">
    <property type="protein sequence ID" value="GFG99729.1"/>
    <property type="molecule type" value="Genomic_DNA"/>
</dbReference>